<reference evidence="3 4" key="1">
    <citation type="submission" date="2023-07" db="EMBL/GenBank/DDBJ databases">
        <title>Description of novel actinomycetes strains, isolated from tidal flat sediment.</title>
        <authorList>
            <person name="Lu C."/>
        </authorList>
    </citation>
    <scope>NUCLEOTIDE SEQUENCE [LARGE SCALE GENOMIC DNA]</scope>
    <source>
        <strain evidence="3 4">SYSU T00b441</strain>
    </source>
</reference>
<dbReference type="Proteomes" id="UP001232536">
    <property type="component" value="Unassembled WGS sequence"/>
</dbReference>
<dbReference type="PANTHER" id="PTHR16222">
    <property type="entry name" value="ADP-RIBOSYLGLYCOHYDROLASE"/>
    <property type="match status" value="1"/>
</dbReference>
<dbReference type="Gene3D" id="1.10.4080.10">
    <property type="entry name" value="ADP-ribosylation/Crystallin J1"/>
    <property type="match status" value="1"/>
</dbReference>
<proteinExistence type="inferred from homology"/>
<protein>
    <submittedName>
        <fullName evidence="3">ADP-ribosylglycohydrolase family protein</fullName>
    </submittedName>
</protein>
<dbReference type="InterPro" id="IPR050792">
    <property type="entry name" value="ADP-ribosylglycohydrolase"/>
</dbReference>
<accession>A0ABT9DBS2</accession>
<evidence type="ECO:0000256" key="2">
    <source>
        <dbReference type="ARBA" id="ARBA00022801"/>
    </source>
</evidence>
<evidence type="ECO:0000256" key="1">
    <source>
        <dbReference type="ARBA" id="ARBA00010702"/>
    </source>
</evidence>
<dbReference type="InterPro" id="IPR029021">
    <property type="entry name" value="Prot-tyrosine_phosphatase-like"/>
</dbReference>
<dbReference type="Pfam" id="PF03747">
    <property type="entry name" value="ADP_ribosyl_GH"/>
    <property type="match status" value="1"/>
</dbReference>
<dbReference type="EMBL" id="JAUQYP010000002">
    <property type="protein sequence ID" value="MDO8108335.1"/>
    <property type="molecule type" value="Genomic_DNA"/>
</dbReference>
<evidence type="ECO:0000313" key="3">
    <source>
        <dbReference type="EMBL" id="MDO8108335.1"/>
    </source>
</evidence>
<comment type="similarity">
    <text evidence="1">Belongs to the ADP-ribosylglycohydrolase family.</text>
</comment>
<dbReference type="RefSeq" id="WP_304602042.1">
    <property type="nucleotide sequence ID" value="NZ_JAUQYP010000002.1"/>
</dbReference>
<organism evidence="3 4">
    <name type="scientific">Actinotalea lenta</name>
    <dbReference type="NCBI Taxonomy" id="3064654"/>
    <lineage>
        <taxon>Bacteria</taxon>
        <taxon>Bacillati</taxon>
        <taxon>Actinomycetota</taxon>
        <taxon>Actinomycetes</taxon>
        <taxon>Micrococcales</taxon>
        <taxon>Cellulomonadaceae</taxon>
        <taxon>Actinotalea</taxon>
    </lineage>
</organism>
<sequence length="473" mass="49644">MTRTSVTLDRAAGVLMAQAAGDALGVPYEGQSTVAGPARMLGGGYGPYEPGEYSDDTQMAVVIAQIAATGADLRSPAALDAIADGFLAWYRQGATDVGIHTRQVLSQVEPGPGCAGRLTALARDLYRAQGRGGGNGALMRTGIVGLANLTDRVATAEAARAIASLTHGDPEAADSAVLWSEAVRVAGREGRFELAGGLDLIPAVRRTRWAAWIEDAAGADPASIPHNGHSPRALQAAWAAITSTLDDPTRTHPCEHLTDALQAAVHAGHDTDTVAAIAGALLGARWGGSAVPAAWRRTIHGWPGLRATDLTRLGILTARGGRDDERGWPSTGRVDYPARPIRVPHPFDDGVILGNQAALDDGWDAVVSLCRRGRAQGTVDPSRQVDVWLMDSEDPEANPNLDFVLDDTAHAIAALRADGHTVFVHCAHAEQRTPTVAIRYARLLGIDRDQARAGVAAAIGPTVRAFGHLWDQA</sequence>
<dbReference type="PANTHER" id="PTHR16222:SF24">
    <property type="entry name" value="ADP-RIBOSYLHYDROLASE ARH3"/>
    <property type="match status" value="1"/>
</dbReference>
<comment type="caution">
    <text evidence="3">The sequence shown here is derived from an EMBL/GenBank/DDBJ whole genome shotgun (WGS) entry which is preliminary data.</text>
</comment>
<keyword evidence="2" id="KW-0378">Hydrolase</keyword>
<dbReference type="SUPFAM" id="SSF101478">
    <property type="entry name" value="ADP-ribosylglycohydrolase"/>
    <property type="match status" value="1"/>
</dbReference>
<keyword evidence="4" id="KW-1185">Reference proteome</keyword>
<gene>
    <name evidence="3" type="ORF">Q6348_14145</name>
</gene>
<dbReference type="SUPFAM" id="SSF52799">
    <property type="entry name" value="(Phosphotyrosine protein) phosphatases II"/>
    <property type="match status" value="1"/>
</dbReference>
<name>A0ABT9DBS2_9CELL</name>
<evidence type="ECO:0000313" key="4">
    <source>
        <dbReference type="Proteomes" id="UP001232536"/>
    </source>
</evidence>
<dbReference type="InterPro" id="IPR036705">
    <property type="entry name" value="Ribosyl_crysJ1_sf"/>
</dbReference>
<dbReference type="Gene3D" id="3.90.190.10">
    <property type="entry name" value="Protein tyrosine phosphatase superfamily"/>
    <property type="match status" value="1"/>
</dbReference>
<dbReference type="InterPro" id="IPR005502">
    <property type="entry name" value="Ribosyl_crysJ1"/>
</dbReference>